<evidence type="ECO:0000259" key="11">
    <source>
        <dbReference type="PROSITE" id="PS50109"/>
    </source>
</evidence>
<keyword evidence="3 9" id="KW-0597">Phosphoprotein</keyword>
<dbReference type="CDD" id="cd00156">
    <property type="entry name" value="REC"/>
    <property type="match status" value="1"/>
</dbReference>
<proteinExistence type="predicted"/>
<keyword evidence="8" id="KW-0902">Two-component regulatory system</keyword>
<keyword evidence="10" id="KW-0812">Transmembrane</keyword>
<dbReference type="InterPro" id="IPR003661">
    <property type="entry name" value="HisK_dim/P_dom"/>
</dbReference>
<reference evidence="13" key="1">
    <citation type="submission" date="2020-10" db="EMBL/GenBank/DDBJ databases">
        <title>Connecting structure to function with the recovery of over 1000 high-quality activated sludge metagenome-assembled genomes encoding full-length rRNA genes using long-read sequencing.</title>
        <authorList>
            <person name="Singleton C.M."/>
            <person name="Petriglieri F."/>
            <person name="Kristensen J.M."/>
            <person name="Kirkegaard R.H."/>
            <person name="Michaelsen T.Y."/>
            <person name="Andersen M.H."/>
            <person name="Karst S.M."/>
            <person name="Dueholm M.S."/>
            <person name="Nielsen P.H."/>
            <person name="Albertsen M."/>
        </authorList>
    </citation>
    <scope>NUCLEOTIDE SEQUENCE</scope>
    <source>
        <strain evidence="13">Skiv_18-Q3-R9-52_MAXAC.067</strain>
    </source>
</reference>
<evidence type="ECO:0000256" key="7">
    <source>
        <dbReference type="ARBA" id="ARBA00022840"/>
    </source>
</evidence>
<accession>A0A9D7SH11</accession>
<feature type="transmembrane region" description="Helical" evidence="10">
    <location>
        <begin position="219"/>
        <end position="240"/>
    </location>
</feature>
<dbReference type="Gene3D" id="3.30.450.20">
    <property type="entry name" value="PAS domain"/>
    <property type="match status" value="1"/>
</dbReference>
<dbReference type="CDD" id="cd00130">
    <property type="entry name" value="PAS"/>
    <property type="match status" value="1"/>
</dbReference>
<evidence type="ECO:0000256" key="10">
    <source>
        <dbReference type="SAM" id="Phobius"/>
    </source>
</evidence>
<dbReference type="PROSITE" id="PS50109">
    <property type="entry name" value="HIS_KIN"/>
    <property type="match status" value="1"/>
</dbReference>
<dbReference type="PRINTS" id="PR00344">
    <property type="entry name" value="BCTRLSENSOR"/>
</dbReference>
<dbReference type="InterPro" id="IPR011006">
    <property type="entry name" value="CheY-like_superfamily"/>
</dbReference>
<dbReference type="Proteomes" id="UP000886657">
    <property type="component" value="Unassembled WGS sequence"/>
</dbReference>
<protein>
    <recommendedName>
        <fullName evidence="2">histidine kinase</fullName>
        <ecNumber evidence="2">2.7.13.3</ecNumber>
    </recommendedName>
</protein>
<evidence type="ECO:0000256" key="9">
    <source>
        <dbReference type="PROSITE-ProRule" id="PRU00169"/>
    </source>
</evidence>
<dbReference type="InterPro" id="IPR021796">
    <property type="entry name" value="Tll0287-like_dom"/>
</dbReference>
<evidence type="ECO:0000256" key="2">
    <source>
        <dbReference type="ARBA" id="ARBA00012438"/>
    </source>
</evidence>
<dbReference type="EC" id="2.7.13.3" evidence="2"/>
<evidence type="ECO:0000256" key="4">
    <source>
        <dbReference type="ARBA" id="ARBA00022679"/>
    </source>
</evidence>
<dbReference type="InterPro" id="IPR004358">
    <property type="entry name" value="Sig_transdc_His_kin-like_C"/>
</dbReference>
<dbReference type="PANTHER" id="PTHR43065">
    <property type="entry name" value="SENSOR HISTIDINE KINASE"/>
    <property type="match status" value="1"/>
</dbReference>
<evidence type="ECO:0000256" key="3">
    <source>
        <dbReference type="ARBA" id="ARBA00022553"/>
    </source>
</evidence>
<feature type="transmembrane region" description="Helical" evidence="10">
    <location>
        <begin position="20"/>
        <end position="41"/>
    </location>
</feature>
<dbReference type="InterPro" id="IPR013656">
    <property type="entry name" value="PAS_4"/>
</dbReference>
<evidence type="ECO:0000313" key="14">
    <source>
        <dbReference type="Proteomes" id="UP000886657"/>
    </source>
</evidence>
<feature type="domain" description="Histidine kinase" evidence="11">
    <location>
        <begin position="404"/>
        <end position="612"/>
    </location>
</feature>
<dbReference type="PANTHER" id="PTHR43065:SF46">
    <property type="entry name" value="C4-DICARBOXYLATE TRANSPORT SENSOR PROTEIN DCTB"/>
    <property type="match status" value="1"/>
</dbReference>
<dbReference type="Pfam" id="PF11845">
    <property type="entry name" value="Tll0287-like"/>
    <property type="match status" value="1"/>
</dbReference>
<feature type="modified residue" description="4-aspartylphosphate" evidence="9">
    <location>
        <position position="683"/>
    </location>
</feature>
<dbReference type="InterPro" id="IPR005467">
    <property type="entry name" value="His_kinase_dom"/>
</dbReference>
<comment type="caution">
    <text evidence="13">The sequence shown here is derived from an EMBL/GenBank/DDBJ whole genome shotgun (WGS) entry which is preliminary data.</text>
</comment>
<comment type="catalytic activity">
    <reaction evidence="1">
        <text>ATP + protein L-histidine = ADP + protein N-phospho-L-histidine.</text>
        <dbReference type="EC" id="2.7.13.3"/>
    </reaction>
</comment>
<name>A0A9D7SH11_9BACT</name>
<feature type="domain" description="Response regulatory" evidence="12">
    <location>
        <begin position="633"/>
        <end position="747"/>
    </location>
</feature>
<keyword evidence="4" id="KW-0808">Transferase</keyword>
<dbReference type="InterPro" id="IPR003594">
    <property type="entry name" value="HATPase_dom"/>
</dbReference>
<organism evidence="13 14">
    <name type="scientific">Candidatus Geothrix skivensis</name>
    <dbReference type="NCBI Taxonomy" id="2954439"/>
    <lineage>
        <taxon>Bacteria</taxon>
        <taxon>Pseudomonadati</taxon>
        <taxon>Acidobacteriota</taxon>
        <taxon>Holophagae</taxon>
        <taxon>Holophagales</taxon>
        <taxon>Holophagaceae</taxon>
        <taxon>Geothrix</taxon>
    </lineage>
</organism>
<sequence length="747" mass="82236">MSFPLPSILLRSSVKRTFLAMFGAWTLLVACMLGVTWFYSIREEREIALNRAVDSYQKDLAYRRWAAQRGGVYVPLDEKTPPNPYLAGLPHRDLTTREGRRLTLVNPAYMTRMVHELGKEEYGLQAHITSLDPLRPENAPDAWERKALQAFGRGAREYSEVLRDQGRPILRYMGALAVESGCLACHAHQGYQVGDIRGGISVTVPVGSGPTALGLDHTAVSITAILVFWLLGSTGISLWVRKVARSTRDQRQMMAALKDSSHRFRHLFQSSPAPMFIHRNGRLIDANRAAAHLLDAEHPDQLLGLEVMSLIHPDFRGPAAERIHALLTTRQPPPLVEETLLSLHGREVSVEIQSVSLDLPGGLAILVFAQDLTERRRSEEDRHKLEVEVQHAQKLDSLGSLAGGIAHDMNNVLAAILGMASLLQIKREGDELLTKALRTIENAAGRGRDLVKGLTDFARKGLQQAKQMELNALVRKELDLLIRTSRQRFSFQVELADGLPPIMGEASTLGSAFMNLCVNAFDAMPKGGTLRIQTFAEDHSVCLLVADTGEGIPPELLHRVTEPFFTTKPPGRGTGLGLAMVYGTVKAHGGTLDIQSQVGQGTRILLRFPAILARPALESPGEEAAPAPERPLRVLLVDDDELIRSILPPMLEQLGHRVEIASGGLEAIRRLDAGLEADLVILDHNMPGMTGAETLPRILQLRPDIRILVATGFQDTELKMLLLDFPAVLILQKPFSLAELRQVLQGL</sequence>
<dbReference type="Pfam" id="PF00072">
    <property type="entry name" value="Response_reg"/>
    <property type="match status" value="1"/>
</dbReference>
<evidence type="ECO:0000256" key="8">
    <source>
        <dbReference type="ARBA" id="ARBA00023012"/>
    </source>
</evidence>
<keyword evidence="7" id="KW-0067">ATP-binding</keyword>
<dbReference type="CDD" id="cd00082">
    <property type="entry name" value="HisKA"/>
    <property type="match status" value="1"/>
</dbReference>
<dbReference type="Pfam" id="PF02518">
    <property type="entry name" value="HATPase_c"/>
    <property type="match status" value="1"/>
</dbReference>
<dbReference type="AlphaFoldDB" id="A0A9D7SH11"/>
<dbReference type="SUPFAM" id="SSF52172">
    <property type="entry name" value="CheY-like"/>
    <property type="match status" value="1"/>
</dbReference>
<dbReference type="Pfam" id="PF00512">
    <property type="entry name" value="HisKA"/>
    <property type="match status" value="1"/>
</dbReference>
<evidence type="ECO:0000256" key="1">
    <source>
        <dbReference type="ARBA" id="ARBA00000085"/>
    </source>
</evidence>
<dbReference type="SMART" id="SM00387">
    <property type="entry name" value="HATPase_c"/>
    <property type="match status" value="1"/>
</dbReference>
<dbReference type="Gene3D" id="3.40.50.2300">
    <property type="match status" value="1"/>
</dbReference>
<keyword evidence="10" id="KW-1133">Transmembrane helix</keyword>
<dbReference type="GO" id="GO:0005524">
    <property type="term" value="F:ATP binding"/>
    <property type="evidence" value="ECO:0007669"/>
    <property type="project" value="UniProtKB-KW"/>
</dbReference>
<dbReference type="InterPro" id="IPR001789">
    <property type="entry name" value="Sig_transdc_resp-reg_receiver"/>
</dbReference>
<keyword evidence="5" id="KW-0547">Nucleotide-binding</keyword>
<evidence type="ECO:0000313" key="13">
    <source>
        <dbReference type="EMBL" id="MBK9796530.1"/>
    </source>
</evidence>
<dbReference type="SUPFAM" id="SSF55785">
    <property type="entry name" value="PYP-like sensor domain (PAS domain)"/>
    <property type="match status" value="1"/>
</dbReference>
<dbReference type="InterPro" id="IPR036097">
    <property type="entry name" value="HisK_dim/P_sf"/>
</dbReference>
<evidence type="ECO:0000256" key="5">
    <source>
        <dbReference type="ARBA" id="ARBA00022741"/>
    </source>
</evidence>
<dbReference type="InterPro" id="IPR036890">
    <property type="entry name" value="HATPase_C_sf"/>
</dbReference>
<dbReference type="GO" id="GO:0000155">
    <property type="term" value="F:phosphorelay sensor kinase activity"/>
    <property type="evidence" value="ECO:0007669"/>
    <property type="project" value="InterPro"/>
</dbReference>
<dbReference type="Pfam" id="PF08448">
    <property type="entry name" value="PAS_4"/>
    <property type="match status" value="1"/>
</dbReference>
<dbReference type="SMART" id="SM00448">
    <property type="entry name" value="REC"/>
    <property type="match status" value="1"/>
</dbReference>
<dbReference type="Gene3D" id="1.10.287.130">
    <property type="match status" value="1"/>
</dbReference>
<dbReference type="SMART" id="SM00091">
    <property type="entry name" value="PAS"/>
    <property type="match status" value="1"/>
</dbReference>
<dbReference type="NCBIfam" id="TIGR00229">
    <property type="entry name" value="sensory_box"/>
    <property type="match status" value="1"/>
</dbReference>
<dbReference type="SUPFAM" id="SSF47384">
    <property type="entry name" value="Homodimeric domain of signal transducing histidine kinase"/>
    <property type="match status" value="1"/>
</dbReference>
<keyword evidence="6" id="KW-0418">Kinase</keyword>
<dbReference type="SMART" id="SM00388">
    <property type="entry name" value="HisKA"/>
    <property type="match status" value="1"/>
</dbReference>
<evidence type="ECO:0000256" key="6">
    <source>
        <dbReference type="ARBA" id="ARBA00022777"/>
    </source>
</evidence>
<dbReference type="Gene3D" id="3.30.565.10">
    <property type="entry name" value="Histidine kinase-like ATPase, C-terminal domain"/>
    <property type="match status" value="1"/>
</dbReference>
<dbReference type="EMBL" id="JADKIO010000006">
    <property type="protein sequence ID" value="MBK9796530.1"/>
    <property type="molecule type" value="Genomic_DNA"/>
</dbReference>
<evidence type="ECO:0000259" key="12">
    <source>
        <dbReference type="PROSITE" id="PS50110"/>
    </source>
</evidence>
<gene>
    <name evidence="13" type="ORF">IPP58_08515</name>
</gene>
<dbReference type="InterPro" id="IPR000014">
    <property type="entry name" value="PAS"/>
</dbReference>
<dbReference type="SUPFAM" id="SSF55874">
    <property type="entry name" value="ATPase domain of HSP90 chaperone/DNA topoisomerase II/histidine kinase"/>
    <property type="match status" value="1"/>
</dbReference>
<dbReference type="InterPro" id="IPR035965">
    <property type="entry name" value="PAS-like_dom_sf"/>
</dbReference>
<dbReference type="PROSITE" id="PS50110">
    <property type="entry name" value="RESPONSE_REGULATORY"/>
    <property type="match status" value="1"/>
</dbReference>
<keyword evidence="10" id="KW-0472">Membrane</keyword>